<accession>A0ABU8VQP7</accession>
<protein>
    <submittedName>
        <fullName evidence="2">TraX family protein</fullName>
    </submittedName>
</protein>
<feature type="transmembrane region" description="Helical" evidence="1">
    <location>
        <begin position="182"/>
        <end position="208"/>
    </location>
</feature>
<organism evidence="2 3">
    <name type="scientific">Variovorax ureilyticus</name>
    <dbReference type="NCBI Taxonomy" id="1836198"/>
    <lineage>
        <taxon>Bacteria</taxon>
        <taxon>Pseudomonadati</taxon>
        <taxon>Pseudomonadota</taxon>
        <taxon>Betaproteobacteria</taxon>
        <taxon>Burkholderiales</taxon>
        <taxon>Comamonadaceae</taxon>
        <taxon>Variovorax</taxon>
    </lineage>
</organism>
<keyword evidence="3" id="KW-1185">Reference proteome</keyword>
<evidence type="ECO:0000313" key="3">
    <source>
        <dbReference type="Proteomes" id="UP001365846"/>
    </source>
</evidence>
<reference evidence="2 3" key="1">
    <citation type="submission" date="2024-03" db="EMBL/GenBank/DDBJ databases">
        <title>Novel species of the genus Variovorax.</title>
        <authorList>
            <person name="Liu Q."/>
            <person name="Xin Y.-H."/>
        </authorList>
    </citation>
    <scope>NUCLEOTIDE SEQUENCE [LARGE SCALE GENOMIC DNA]</scope>
    <source>
        <strain evidence="2 3">KACC 18899</strain>
    </source>
</reference>
<gene>
    <name evidence="2" type="ORF">WKW77_29595</name>
</gene>
<evidence type="ECO:0000313" key="2">
    <source>
        <dbReference type="EMBL" id="MEJ8815254.1"/>
    </source>
</evidence>
<proteinExistence type="predicted"/>
<dbReference type="EMBL" id="JBBKZU010000018">
    <property type="protein sequence ID" value="MEJ8815254.1"/>
    <property type="molecule type" value="Genomic_DNA"/>
</dbReference>
<dbReference type="Pfam" id="PF05857">
    <property type="entry name" value="TraX"/>
    <property type="match status" value="1"/>
</dbReference>
<evidence type="ECO:0000256" key="1">
    <source>
        <dbReference type="SAM" id="Phobius"/>
    </source>
</evidence>
<dbReference type="RefSeq" id="WP_340360466.1">
    <property type="nucleotide sequence ID" value="NZ_JBBKZU010000018.1"/>
</dbReference>
<name>A0ABU8VQP7_9BURK</name>
<sequence length="240" mass="26109">MRMLHGSTPKPVPSSAHTPALLPWALADGSLEALKWVALVLMAGDHVNKYLLDESSATLYALGRMVMPVFGFALMFNLARPGALAAGLHLRVMKRLALVGALSTPAFVYLVGWWPLNILFTLLVATLVVYLLERGGRLRRLLAALAFIVGGALVEFWWPALLTCLGAWAFVRKPTAGRLAFWVLGTASLAIINGNFAALAALPLIGGASKVDFPLRRNRWFFYAFYPAHLTLLALCLAAR</sequence>
<feature type="transmembrane region" description="Helical" evidence="1">
    <location>
        <begin position="144"/>
        <end position="170"/>
    </location>
</feature>
<keyword evidence="1" id="KW-0812">Transmembrane</keyword>
<dbReference type="InterPro" id="IPR008875">
    <property type="entry name" value="TraX"/>
</dbReference>
<feature type="transmembrane region" description="Helical" evidence="1">
    <location>
        <begin position="57"/>
        <end position="80"/>
    </location>
</feature>
<keyword evidence="1" id="KW-0472">Membrane</keyword>
<keyword evidence="1" id="KW-1133">Transmembrane helix</keyword>
<dbReference type="Proteomes" id="UP001365846">
    <property type="component" value="Unassembled WGS sequence"/>
</dbReference>
<feature type="transmembrane region" description="Helical" evidence="1">
    <location>
        <begin position="220"/>
        <end position="239"/>
    </location>
</feature>
<feature type="transmembrane region" description="Helical" evidence="1">
    <location>
        <begin position="116"/>
        <end position="132"/>
    </location>
</feature>
<comment type="caution">
    <text evidence="2">The sequence shown here is derived from an EMBL/GenBank/DDBJ whole genome shotgun (WGS) entry which is preliminary data.</text>
</comment>